<accession>A0ABP9IBT8</accession>
<keyword evidence="2" id="KW-1185">Reference proteome</keyword>
<dbReference type="InterPro" id="IPR036866">
    <property type="entry name" value="RibonucZ/Hydroxyglut_hydro"/>
</dbReference>
<dbReference type="PANTHER" id="PTHR30619:SF1">
    <property type="entry name" value="RECOMBINATION PROTEIN 2"/>
    <property type="match status" value="1"/>
</dbReference>
<dbReference type="PANTHER" id="PTHR30619">
    <property type="entry name" value="DNA INTERNALIZATION/COMPETENCE PROTEIN COMEC/REC2"/>
    <property type="match status" value="1"/>
</dbReference>
<reference evidence="2" key="1">
    <citation type="journal article" date="2019" name="Int. J. Syst. Evol. Microbiol.">
        <title>The Global Catalogue of Microorganisms (GCM) 10K type strain sequencing project: providing services to taxonomists for standard genome sequencing and annotation.</title>
        <authorList>
            <consortium name="The Broad Institute Genomics Platform"/>
            <consortium name="The Broad Institute Genome Sequencing Center for Infectious Disease"/>
            <person name="Wu L."/>
            <person name="Ma J."/>
        </authorList>
    </citation>
    <scope>NUCLEOTIDE SEQUENCE [LARGE SCALE GENOMIC DNA]</scope>
    <source>
        <strain evidence="2">JCM 18126</strain>
    </source>
</reference>
<proteinExistence type="predicted"/>
<evidence type="ECO:0000313" key="2">
    <source>
        <dbReference type="Proteomes" id="UP001501195"/>
    </source>
</evidence>
<dbReference type="Gene3D" id="3.60.15.10">
    <property type="entry name" value="Ribonuclease Z/Hydroxyacylglutathione hydrolase-like"/>
    <property type="match status" value="1"/>
</dbReference>
<evidence type="ECO:0000313" key="1">
    <source>
        <dbReference type="EMBL" id="GAA4993315.1"/>
    </source>
</evidence>
<dbReference type="InterPro" id="IPR052159">
    <property type="entry name" value="Competence_DNA_uptake"/>
</dbReference>
<gene>
    <name evidence="1" type="ORF">GCM10023225_31240</name>
</gene>
<dbReference type="SUPFAM" id="SSF56281">
    <property type="entry name" value="Metallo-hydrolase/oxidoreductase"/>
    <property type="match status" value="1"/>
</dbReference>
<comment type="caution">
    <text evidence="1">The sequence shown here is derived from an EMBL/GenBank/DDBJ whole genome shotgun (WGS) entry which is preliminary data.</text>
</comment>
<organism evidence="1 2">
    <name type="scientific">Kineococcus glutinatus</name>
    <dbReference type="NCBI Taxonomy" id="1070872"/>
    <lineage>
        <taxon>Bacteria</taxon>
        <taxon>Bacillati</taxon>
        <taxon>Actinomycetota</taxon>
        <taxon>Actinomycetes</taxon>
        <taxon>Kineosporiales</taxon>
        <taxon>Kineosporiaceae</taxon>
        <taxon>Kineococcus</taxon>
    </lineage>
</organism>
<name>A0ABP9IBT8_9ACTN</name>
<sequence length="81" mass="8397">MDVVKVAHHGSASQEDALYAALRPRVALLEVGAGNDYGHPAPPTLALLQRTGARVLRTDTDGDVLVAGSAAALRTLVQRPG</sequence>
<dbReference type="EMBL" id="BAABIL010000576">
    <property type="protein sequence ID" value="GAA4993315.1"/>
    <property type="molecule type" value="Genomic_DNA"/>
</dbReference>
<protein>
    <recommendedName>
        <fullName evidence="3">Competence protein ComEC</fullName>
    </recommendedName>
</protein>
<dbReference type="Proteomes" id="UP001501195">
    <property type="component" value="Unassembled WGS sequence"/>
</dbReference>
<dbReference type="RefSeq" id="WP_345713666.1">
    <property type="nucleotide sequence ID" value="NZ_BAABIL010000576.1"/>
</dbReference>
<evidence type="ECO:0008006" key="3">
    <source>
        <dbReference type="Google" id="ProtNLM"/>
    </source>
</evidence>